<evidence type="ECO:0000313" key="4">
    <source>
        <dbReference type="EMBL" id="TNN78522.1"/>
    </source>
</evidence>
<dbReference type="AlphaFoldDB" id="A0A4Z2IMT0"/>
<organism evidence="4 5">
    <name type="scientific">Liparis tanakae</name>
    <name type="common">Tanaka's snailfish</name>
    <dbReference type="NCBI Taxonomy" id="230148"/>
    <lineage>
        <taxon>Eukaryota</taxon>
        <taxon>Metazoa</taxon>
        <taxon>Chordata</taxon>
        <taxon>Craniata</taxon>
        <taxon>Vertebrata</taxon>
        <taxon>Euteleostomi</taxon>
        <taxon>Actinopterygii</taxon>
        <taxon>Neopterygii</taxon>
        <taxon>Teleostei</taxon>
        <taxon>Neoteleostei</taxon>
        <taxon>Acanthomorphata</taxon>
        <taxon>Eupercaria</taxon>
        <taxon>Perciformes</taxon>
        <taxon>Cottioidei</taxon>
        <taxon>Cottales</taxon>
        <taxon>Liparidae</taxon>
        <taxon>Liparis</taxon>
    </lineage>
</organism>
<reference evidence="4 5" key="1">
    <citation type="submission" date="2019-03" db="EMBL/GenBank/DDBJ databases">
        <title>First draft genome of Liparis tanakae, snailfish: a comprehensive survey of snailfish specific genes.</title>
        <authorList>
            <person name="Kim W."/>
            <person name="Song I."/>
            <person name="Jeong J.-H."/>
            <person name="Kim D."/>
            <person name="Kim S."/>
            <person name="Ryu S."/>
            <person name="Song J.Y."/>
            <person name="Lee S.K."/>
        </authorList>
    </citation>
    <scope>NUCLEOTIDE SEQUENCE [LARGE SCALE GENOMIC DNA]</scope>
    <source>
        <tissue evidence="4">Muscle</tissue>
    </source>
</reference>
<feature type="chain" id="PRO_5021373223" description="CMRF35-like molecule 1" evidence="3">
    <location>
        <begin position="20"/>
        <end position="152"/>
    </location>
</feature>
<evidence type="ECO:0008006" key="6">
    <source>
        <dbReference type="Google" id="ProtNLM"/>
    </source>
</evidence>
<feature type="transmembrane region" description="Helical" evidence="2">
    <location>
        <begin position="59"/>
        <end position="80"/>
    </location>
</feature>
<comment type="caution">
    <text evidence="4">The sequence shown here is derived from an EMBL/GenBank/DDBJ whole genome shotgun (WGS) entry which is preliminary data.</text>
</comment>
<keyword evidence="2" id="KW-1133">Transmembrane helix</keyword>
<evidence type="ECO:0000313" key="5">
    <source>
        <dbReference type="Proteomes" id="UP000314294"/>
    </source>
</evidence>
<feature type="region of interest" description="Disordered" evidence="1">
    <location>
        <begin position="100"/>
        <end position="124"/>
    </location>
</feature>
<dbReference type="OrthoDB" id="8920197at2759"/>
<keyword evidence="2" id="KW-0472">Membrane</keyword>
<evidence type="ECO:0000256" key="1">
    <source>
        <dbReference type="SAM" id="MobiDB-lite"/>
    </source>
</evidence>
<dbReference type="Proteomes" id="UP000314294">
    <property type="component" value="Unassembled WGS sequence"/>
</dbReference>
<evidence type="ECO:0000256" key="2">
    <source>
        <dbReference type="SAM" id="Phobius"/>
    </source>
</evidence>
<protein>
    <recommendedName>
        <fullName evidence="6">CMRF35-like molecule 1</fullName>
    </recommendedName>
</protein>
<feature type="signal peptide" evidence="3">
    <location>
        <begin position="1"/>
        <end position="19"/>
    </location>
</feature>
<keyword evidence="2" id="KW-0812">Transmembrane</keyword>
<keyword evidence="5" id="KW-1185">Reference proteome</keyword>
<dbReference type="EMBL" id="SRLO01000073">
    <property type="protein sequence ID" value="TNN78522.1"/>
    <property type="molecule type" value="Genomic_DNA"/>
</dbReference>
<keyword evidence="3" id="KW-0732">Signal</keyword>
<gene>
    <name evidence="4" type="ORF">EYF80_011305</name>
</gene>
<evidence type="ECO:0000256" key="3">
    <source>
        <dbReference type="SAM" id="SignalP"/>
    </source>
</evidence>
<name>A0A4Z2IMT0_9TELE</name>
<proteinExistence type="predicted"/>
<sequence length="152" mass="16981">MLSFYLIIVLFWVITTLTATSSTLSPTPEPVKLTSVFAEITPTAAQGGQHRVSLDLKQILIPLGVLIITVLVTLFIWFMLRRHKQTKSASSAMAAEEEVTYSHVDHTRNTSNQRSNPERDADVTYSSVVTIRQKSIQRVEAKDENVTYSTLA</sequence>
<accession>A0A4Z2IMT0</accession>